<reference evidence="1 2" key="1">
    <citation type="submission" date="2020-08" db="EMBL/GenBank/DDBJ databases">
        <title>Genomic Encyclopedia of Type Strains, Phase III (KMG-III): the genomes of soil and plant-associated and newly described type strains.</title>
        <authorList>
            <person name="Whitman W."/>
        </authorList>
    </citation>
    <scope>NUCLEOTIDE SEQUENCE [LARGE SCALE GENOMIC DNA]</scope>
    <source>
        <strain evidence="1 2">CECT 8693</strain>
    </source>
</reference>
<name>A0A7W3SY15_9BACL</name>
<dbReference type="EMBL" id="JACJIP010000047">
    <property type="protein sequence ID" value="MBA9088317.1"/>
    <property type="molecule type" value="Genomic_DNA"/>
</dbReference>
<organism evidence="1 2">
    <name type="scientific">Fontibacillus solani</name>
    <dbReference type="NCBI Taxonomy" id="1572857"/>
    <lineage>
        <taxon>Bacteria</taxon>
        <taxon>Bacillati</taxon>
        <taxon>Bacillota</taxon>
        <taxon>Bacilli</taxon>
        <taxon>Bacillales</taxon>
        <taxon>Paenibacillaceae</taxon>
        <taxon>Fontibacillus</taxon>
    </lineage>
</organism>
<dbReference type="Proteomes" id="UP000567067">
    <property type="component" value="Unassembled WGS sequence"/>
</dbReference>
<sequence>MYPSIIIRTFFGKWAYLHNMRTQHAPHFFDSREIAHKNLTELIVVESMHERKSKMADLSDS</sequence>
<keyword evidence="2" id="KW-1185">Reference proteome</keyword>
<gene>
    <name evidence="1" type="ORF">FHR92_004813</name>
</gene>
<dbReference type="SUPFAM" id="SSF102405">
    <property type="entry name" value="MCP/YpsA-like"/>
    <property type="match status" value="1"/>
</dbReference>
<dbReference type="AlphaFoldDB" id="A0A7W3SY15"/>
<accession>A0A7W3SY15</accession>
<comment type="caution">
    <text evidence="1">The sequence shown here is derived from an EMBL/GenBank/DDBJ whole genome shotgun (WGS) entry which is preliminary data.</text>
</comment>
<evidence type="ECO:0000313" key="1">
    <source>
        <dbReference type="EMBL" id="MBA9088317.1"/>
    </source>
</evidence>
<proteinExistence type="predicted"/>
<evidence type="ECO:0000313" key="2">
    <source>
        <dbReference type="Proteomes" id="UP000567067"/>
    </source>
</evidence>
<protein>
    <submittedName>
        <fullName evidence="1">Putative Rossmann-fold nucleotide-binding protein</fullName>
    </submittedName>
</protein>